<name>A0A2P4XV51_9STRA</name>
<proteinExistence type="predicted"/>
<accession>A0A2P4XV51</accession>
<organism evidence="1 2">
    <name type="scientific">Phytophthora palmivora</name>
    <dbReference type="NCBI Taxonomy" id="4796"/>
    <lineage>
        <taxon>Eukaryota</taxon>
        <taxon>Sar</taxon>
        <taxon>Stramenopiles</taxon>
        <taxon>Oomycota</taxon>
        <taxon>Peronosporomycetes</taxon>
        <taxon>Peronosporales</taxon>
        <taxon>Peronosporaceae</taxon>
        <taxon>Phytophthora</taxon>
    </lineage>
</organism>
<gene>
    <name evidence="1" type="ORF">PHPALM_14280</name>
</gene>
<sequence>MGFIAGNESQNCRPLRAGQLERRLFITGLHLLELWLEVFICPIGVVEKAGGAQGDIRLINEFSFPEGISVNDYTYRGNFPPVSYNPPQNIAIRIHMLK</sequence>
<keyword evidence="2" id="KW-1185">Reference proteome</keyword>
<comment type="caution">
    <text evidence="1">The sequence shown here is derived from an EMBL/GenBank/DDBJ whole genome shotgun (WGS) entry which is preliminary data.</text>
</comment>
<evidence type="ECO:0000313" key="2">
    <source>
        <dbReference type="Proteomes" id="UP000237271"/>
    </source>
</evidence>
<dbReference type="OrthoDB" id="10515909at2759"/>
<dbReference type="EMBL" id="NCKW01007868">
    <property type="protein sequence ID" value="POM69435.1"/>
    <property type="molecule type" value="Genomic_DNA"/>
</dbReference>
<dbReference type="Proteomes" id="UP000237271">
    <property type="component" value="Unassembled WGS sequence"/>
</dbReference>
<dbReference type="AlphaFoldDB" id="A0A2P4XV51"/>
<protein>
    <submittedName>
        <fullName evidence="1">Uncharacterized protein</fullName>
    </submittedName>
</protein>
<reference evidence="1 2" key="1">
    <citation type="journal article" date="2017" name="Genome Biol. Evol.">
        <title>Phytophthora megakarya and P. palmivora, closely related causal agents of cacao black pod rot, underwent increases in genome sizes and gene numbers by different mechanisms.</title>
        <authorList>
            <person name="Ali S.S."/>
            <person name="Shao J."/>
            <person name="Lary D.J."/>
            <person name="Kronmiller B."/>
            <person name="Shen D."/>
            <person name="Strem M.D."/>
            <person name="Amoako-Attah I."/>
            <person name="Akrofi A.Y."/>
            <person name="Begoude B.A."/>
            <person name="Ten Hoopen G.M."/>
            <person name="Coulibaly K."/>
            <person name="Kebe B.I."/>
            <person name="Melnick R.L."/>
            <person name="Guiltinan M.J."/>
            <person name="Tyler B.M."/>
            <person name="Meinhardt L.W."/>
            <person name="Bailey B.A."/>
        </authorList>
    </citation>
    <scope>NUCLEOTIDE SEQUENCE [LARGE SCALE GENOMIC DNA]</scope>
    <source>
        <strain evidence="2">sbr112.9</strain>
    </source>
</reference>
<evidence type="ECO:0000313" key="1">
    <source>
        <dbReference type="EMBL" id="POM69435.1"/>
    </source>
</evidence>